<keyword evidence="3" id="KW-1185">Reference proteome</keyword>
<dbReference type="SUPFAM" id="SSF82153">
    <property type="entry name" value="FAS1 domain"/>
    <property type="match status" value="1"/>
</dbReference>
<dbReference type="AlphaFoldDB" id="A0AAN9BC86"/>
<accession>A0AAN9BC86</accession>
<evidence type="ECO:0000313" key="2">
    <source>
        <dbReference type="EMBL" id="KAK7102598.1"/>
    </source>
</evidence>
<dbReference type="PROSITE" id="PS50213">
    <property type="entry name" value="FAS1"/>
    <property type="match status" value="1"/>
</dbReference>
<reference evidence="2 3" key="1">
    <citation type="submission" date="2024-02" db="EMBL/GenBank/DDBJ databases">
        <title>Chromosome-scale genome assembly of the rough periwinkle Littorina saxatilis.</title>
        <authorList>
            <person name="De Jode A."/>
            <person name="Faria R."/>
            <person name="Formenti G."/>
            <person name="Sims Y."/>
            <person name="Smith T.P."/>
            <person name="Tracey A."/>
            <person name="Wood J.M.D."/>
            <person name="Zagrodzka Z.B."/>
            <person name="Johannesson K."/>
            <person name="Butlin R.K."/>
            <person name="Leder E.H."/>
        </authorList>
    </citation>
    <scope>NUCLEOTIDE SEQUENCE [LARGE SCALE GENOMIC DNA]</scope>
    <source>
        <strain evidence="2">Snail1</strain>
        <tissue evidence="2">Muscle</tissue>
    </source>
</reference>
<dbReference type="Pfam" id="PF02469">
    <property type="entry name" value="Fasciclin"/>
    <property type="match status" value="1"/>
</dbReference>
<dbReference type="EMBL" id="JBAMIC010000010">
    <property type="protein sequence ID" value="KAK7102598.1"/>
    <property type="molecule type" value="Genomic_DNA"/>
</dbReference>
<protein>
    <recommendedName>
        <fullName evidence="1">FAS1 domain-containing protein</fullName>
    </recommendedName>
</protein>
<dbReference type="PANTHER" id="PTHR10900">
    <property type="entry name" value="PERIOSTIN-RELATED"/>
    <property type="match status" value="1"/>
</dbReference>
<name>A0AAN9BC86_9CAEN</name>
<evidence type="ECO:0000313" key="3">
    <source>
        <dbReference type="Proteomes" id="UP001374579"/>
    </source>
</evidence>
<dbReference type="GO" id="GO:0005615">
    <property type="term" value="C:extracellular space"/>
    <property type="evidence" value="ECO:0007669"/>
    <property type="project" value="TreeGrafter"/>
</dbReference>
<gene>
    <name evidence="2" type="ORF">V1264_020794</name>
</gene>
<dbReference type="PANTHER" id="PTHR10900:SF77">
    <property type="entry name" value="FI19380P1"/>
    <property type="match status" value="1"/>
</dbReference>
<dbReference type="InterPro" id="IPR036378">
    <property type="entry name" value="FAS1_dom_sf"/>
</dbReference>
<proteinExistence type="predicted"/>
<organism evidence="2 3">
    <name type="scientific">Littorina saxatilis</name>
    <dbReference type="NCBI Taxonomy" id="31220"/>
    <lineage>
        <taxon>Eukaryota</taxon>
        <taxon>Metazoa</taxon>
        <taxon>Spiralia</taxon>
        <taxon>Lophotrochozoa</taxon>
        <taxon>Mollusca</taxon>
        <taxon>Gastropoda</taxon>
        <taxon>Caenogastropoda</taxon>
        <taxon>Littorinimorpha</taxon>
        <taxon>Littorinoidea</taxon>
        <taxon>Littorinidae</taxon>
        <taxon>Littorina</taxon>
    </lineage>
</organism>
<dbReference type="InterPro" id="IPR000782">
    <property type="entry name" value="FAS1_domain"/>
</dbReference>
<feature type="domain" description="FAS1" evidence="1">
    <location>
        <begin position="1"/>
        <end position="73"/>
    </location>
</feature>
<comment type="caution">
    <text evidence="2">The sequence shown here is derived from an EMBL/GenBank/DDBJ whole genome shotgun (WGS) entry which is preliminary data.</text>
</comment>
<dbReference type="Gene3D" id="2.30.180.10">
    <property type="entry name" value="FAS1 domain"/>
    <property type="match status" value="1"/>
</dbReference>
<dbReference type="SMART" id="SM00554">
    <property type="entry name" value="FAS1"/>
    <property type="match status" value="1"/>
</dbReference>
<sequence length="76" mass="7998">MNVTRLKEILFTHVVKGVVFSKGLSNGETLTNLQGTSLSITSGADGVKVNHVKVVTADVPATNGVIHVIDTVIMPK</sequence>
<dbReference type="Proteomes" id="UP001374579">
    <property type="component" value="Unassembled WGS sequence"/>
</dbReference>
<dbReference type="InterPro" id="IPR050904">
    <property type="entry name" value="Adhesion/Biosynth-related"/>
</dbReference>
<evidence type="ECO:0000259" key="1">
    <source>
        <dbReference type="PROSITE" id="PS50213"/>
    </source>
</evidence>